<feature type="transmembrane region" description="Helical" evidence="7">
    <location>
        <begin position="206"/>
        <end position="228"/>
    </location>
</feature>
<name>A0AA39WSH4_9PEZI</name>
<evidence type="ECO:0000256" key="6">
    <source>
        <dbReference type="SAM" id="MobiDB-lite"/>
    </source>
</evidence>
<dbReference type="InterPro" id="IPR020846">
    <property type="entry name" value="MFS_dom"/>
</dbReference>
<feature type="transmembrane region" description="Helical" evidence="7">
    <location>
        <begin position="321"/>
        <end position="339"/>
    </location>
</feature>
<protein>
    <submittedName>
        <fullName evidence="9">Pantothenate transporter liz1</fullName>
    </submittedName>
</protein>
<evidence type="ECO:0000256" key="5">
    <source>
        <dbReference type="ARBA" id="ARBA00023136"/>
    </source>
</evidence>
<feature type="transmembrane region" description="Helical" evidence="7">
    <location>
        <begin position="373"/>
        <end position="395"/>
    </location>
</feature>
<dbReference type="Gene3D" id="1.20.1250.20">
    <property type="entry name" value="MFS general substrate transporter like domains"/>
    <property type="match status" value="2"/>
</dbReference>
<keyword evidence="4 7" id="KW-1133">Transmembrane helix</keyword>
<proteinExistence type="predicted"/>
<evidence type="ECO:0000313" key="9">
    <source>
        <dbReference type="EMBL" id="KAK0620771.1"/>
    </source>
</evidence>
<dbReference type="Pfam" id="PF07690">
    <property type="entry name" value="MFS_1"/>
    <property type="match status" value="1"/>
</dbReference>
<dbReference type="EMBL" id="JAULSU010000004">
    <property type="protein sequence ID" value="KAK0620771.1"/>
    <property type="molecule type" value="Genomic_DNA"/>
</dbReference>
<feature type="transmembrane region" description="Helical" evidence="7">
    <location>
        <begin position="438"/>
        <end position="459"/>
    </location>
</feature>
<dbReference type="PANTHER" id="PTHR43791:SF38">
    <property type="entry name" value="MAJOR FACILITATOR SUPERFAMILY (MFS) PROFILE DOMAIN-CONTAINING PROTEIN"/>
    <property type="match status" value="1"/>
</dbReference>
<evidence type="ECO:0000256" key="3">
    <source>
        <dbReference type="ARBA" id="ARBA00022692"/>
    </source>
</evidence>
<feature type="transmembrane region" description="Helical" evidence="7">
    <location>
        <begin position="407"/>
        <end position="426"/>
    </location>
</feature>
<accession>A0AA39WSH4</accession>
<feature type="transmembrane region" description="Helical" evidence="7">
    <location>
        <begin position="346"/>
        <end position="367"/>
    </location>
</feature>
<feature type="transmembrane region" description="Helical" evidence="7">
    <location>
        <begin position="112"/>
        <end position="130"/>
    </location>
</feature>
<sequence>MGRLEKSLSQDGGSEKAQPIVETASDAPQWTPEFEKKLVRKIDLYLMPIIWVMNVLSWMDRANLGNANIAGLTADLKLSSNQFSMAIITYYFGYIVWVPVSTVILARTRPSLFLPSIMALWGIVTASVGAMNTYPQLVVSRLLLGMLESGLTPGACYIFSNWYLPGEIGKRTSAFQTSAQLGGAFGGLIAGGVMSNLEGAQGIRGWRWLFIIEGVITVAVAIVAVFILPDYPTNSPRLNEEERFVATTRLLRVGILVDHEGSKPRLSVYETMVQSVRNWRAWCIATGSLFVSQSLILVYFYPVLVRGLGYTDPIKAQFMTVPIWVVSFVCTIASGFIGDRSPPRRGILVVGGLAVLCILAIVTTNVYDFKARYVFLAFMTAGAWVAFAQVMAFIAEVLSDLLPEVRAFTIGMMSCAATTGNVYGAYLFPAENAPKHILGFSMCAMSGGVSSMLFLVLYISEVRKRKRVREGLISGTS</sequence>
<evidence type="ECO:0000259" key="8">
    <source>
        <dbReference type="PROSITE" id="PS50850"/>
    </source>
</evidence>
<dbReference type="FunFam" id="1.20.1250.20:FF:000057">
    <property type="entry name" value="MFS general substrate transporter"/>
    <property type="match status" value="1"/>
</dbReference>
<reference evidence="9" key="1">
    <citation type="submission" date="2023-06" db="EMBL/GenBank/DDBJ databases">
        <title>Genome-scale phylogeny and comparative genomics of the fungal order Sordariales.</title>
        <authorList>
            <consortium name="Lawrence Berkeley National Laboratory"/>
            <person name="Hensen N."/>
            <person name="Bonometti L."/>
            <person name="Westerberg I."/>
            <person name="Brannstrom I.O."/>
            <person name="Guillou S."/>
            <person name="Cros-Aarteil S."/>
            <person name="Calhoun S."/>
            <person name="Haridas S."/>
            <person name="Kuo A."/>
            <person name="Mondo S."/>
            <person name="Pangilinan J."/>
            <person name="Riley R."/>
            <person name="Labutti K."/>
            <person name="Andreopoulos B."/>
            <person name="Lipzen A."/>
            <person name="Chen C."/>
            <person name="Yanf M."/>
            <person name="Daum C."/>
            <person name="Ng V."/>
            <person name="Clum A."/>
            <person name="Steindorff A."/>
            <person name="Ohm R."/>
            <person name="Martin F."/>
            <person name="Silar P."/>
            <person name="Natvig D."/>
            <person name="Lalanne C."/>
            <person name="Gautier V."/>
            <person name="Ament-Velasquez S.L."/>
            <person name="Kruys A."/>
            <person name="Hutchinson M.I."/>
            <person name="Powell A.J."/>
            <person name="Barry K."/>
            <person name="Miller A.N."/>
            <person name="Grigoriev I.V."/>
            <person name="Debuchy R."/>
            <person name="Gladieux P."/>
            <person name="Thoren M.H."/>
            <person name="Johannesson H."/>
        </authorList>
    </citation>
    <scope>NUCLEOTIDE SEQUENCE</scope>
    <source>
        <strain evidence="9">CBS 606.72</strain>
    </source>
</reference>
<evidence type="ECO:0000313" key="10">
    <source>
        <dbReference type="Proteomes" id="UP001175000"/>
    </source>
</evidence>
<dbReference type="PANTHER" id="PTHR43791">
    <property type="entry name" value="PERMEASE-RELATED"/>
    <property type="match status" value="1"/>
</dbReference>
<keyword evidence="10" id="KW-1185">Reference proteome</keyword>
<feature type="region of interest" description="Disordered" evidence="6">
    <location>
        <begin position="1"/>
        <end position="22"/>
    </location>
</feature>
<dbReference type="GO" id="GO:0022857">
    <property type="term" value="F:transmembrane transporter activity"/>
    <property type="evidence" value="ECO:0007669"/>
    <property type="project" value="InterPro"/>
</dbReference>
<dbReference type="AlphaFoldDB" id="A0AA39WSH4"/>
<keyword evidence="5 7" id="KW-0472">Membrane</keyword>
<evidence type="ECO:0000256" key="1">
    <source>
        <dbReference type="ARBA" id="ARBA00004141"/>
    </source>
</evidence>
<keyword evidence="3 7" id="KW-0812">Transmembrane</keyword>
<evidence type="ECO:0000256" key="2">
    <source>
        <dbReference type="ARBA" id="ARBA00022448"/>
    </source>
</evidence>
<dbReference type="GO" id="GO:0016020">
    <property type="term" value="C:membrane"/>
    <property type="evidence" value="ECO:0007669"/>
    <property type="project" value="UniProtKB-SubCell"/>
</dbReference>
<gene>
    <name evidence="9" type="ORF">B0T14DRAFT_522115</name>
</gene>
<evidence type="ECO:0000256" key="7">
    <source>
        <dbReference type="SAM" id="Phobius"/>
    </source>
</evidence>
<dbReference type="InterPro" id="IPR036259">
    <property type="entry name" value="MFS_trans_sf"/>
</dbReference>
<feature type="transmembrane region" description="Helical" evidence="7">
    <location>
        <begin position="142"/>
        <end position="163"/>
    </location>
</feature>
<comment type="subcellular location">
    <subcellularLocation>
        <location evidence="1">Membrane</location>
        <topology evidence="1">Multi-pass membrane protein</topology>
    </subcellularLocation>
</comment>
<dbReference type="Proteomes" id="UP001175000">
    <property type="component" value="Unassembled WGS sequence"/>
</dbReference>
<comment type="caution">
    <text evidence="9">The sequence shown here is derived from an EMBL/GenBank/DDBJ whole genome shotgun (WGS) entry which is preliminary data.</text>
</comment>
<dbReference type="InterPro" id="IPR011701">
    <property type="entry name" value="MFS"/>
</dbReference>
<feature type="transmembrane region" description="Helical" evidence="7">
    <location>
        <begin position="175"/>
        <end position="194"/>
    </location>
</feature>
<dbReference type="PROSITE" id="PS50850">
    <property type="entry name" value="MFS"/>
    <property type="match status" value="1"/>
</dbReference>
<feature type="domain" description="Major facilitator superfamily (MFS) profile" evidence="8">
    <location>
        <begin position="46"/>
        <end position="465"/>
    </location>
</feature>
<feature type="transmembrane region" description="Helical" evidence="7">
    <location>
        <begin position="281"/>
        <end position="301"/>
    </location>
</feature>
<feature type="transmembrane region" description="Helical" evidence="7">
    <location>
        <begin position="42"/>
        <end position="59"/>
    </location>
</feature>
<feature type="transmembrane region" description="Helical" evidence="7">
    <location>
        <begin position="83"/>
        <end position="105"/>
    </location>
</feature>
<evidence type="ECO:0000256" key="4">
    <source>
        <dbReference type="ARBA" id="ARBA00022989"/>
    </source>
</evidence>
<keyword evidence="2" id="KW-0813">Transport</keyword>
<organism evidence="9 10">
    <name type="scientific">Immersiella caudata</name>
    <dbReference type="NCBI Taxonomy" id="314043"/>
    <lineage>
        <taxon>Eukaryota</taxon>
        <taxon>Fungi</taxon>
        <taxon>Dikarya</taxon>
        <taxon>Ascomycota</taxon>
        <taxon>Pezizomycotina</taxon>
        <taxon>Sordariomycetes</taxon>
        <taxon>Sordariomycetidae</taxon>
        <taxon>Sordariales</taxon>
        <taxon>Lasiosphaeriaceae</taxon>
        <taxon>Immersiella</taxon>
    </lineage>
</organism>
<dbReference type="SUPFAM" id="SSF103473">
    <property type="entry name" value="MFS general substrate transporter"/>
    <property type="match status" value="1"/>
</dbReference>